<dbReference type="SUPFAM" id="SSF52047">
    <property type="entry name" value="RNI-like"/>
    <property type="match status" value="1"/>
</dbReference>
<comment type="caution">
    <text evidence="1">The sequence shown here is derived from an EMBL/GenBank/DDBJ whole genome shotgun (WGS) entry which is preliminary data.</text>
</comment>
<evidence type="ECO:0000313" key="2">
    <source>
        <dbReference type="Proteomes" id="UP000253551"/>
    </source>
</evidence>
<organism evidence="1 2">
    <name type="scientific">Rhizopus stolonifer</name>
    <name type="common">Rhizopus nigricans</name>
    <dbReference type="NCBI Taxonomy" id="4846"/>
    <lineage>
        <taxon>Eukaryota</taxon>
        <taxon>Fungi</taxon>
        <taxon>Fungi incertae sedis</taxon>
        <taxon>Mucoromycota</taxon>
        <taxon>Mucoromycotina</taxon>
        <taxon>Mucoromycetes</taxon>
        <taxon>Mucorales</taxon>
        <taxon>Mucorineae</taxon>
        <taxon>Rhizopodaceae</taxon>
        <taxon>Rhizopus</taxon>
    </lineage>
</organism>
<protein>
    <recommendedName>
        <fullName evidence="3">F-box domain-containing protein</fullName>
    </recommendedName>
</protein>
<keyword evidence="2" id="KW-1185">Reference proteome</keyword>
<reference evidence="1 2" key="1">
    <citation type="journal article" date="2018" name="G3 (Bethesda)">
        <title>Phylogenetic and Phylogenomic Definition of Rhizopus Species.</title>
        <authorList>
            <person name="Gryganskyi A.P."/>
            <person name="Golan J."/>
            <person name="Dolatabadi S."/>
            <person name="Mondo S."/>
            <person name="Robb S."/>
            <person name="Idnurm A."/>
            <person name="Muszewska A."/>
            <person name="Steczkiewicz K."/>
            <person name="Masonjones S."/>
            <person name="Liao H.L."/>
            <person name="Gajdeczka M.T."/>
            <person name="Anike F."/>
            <person name="Vuek A."/>
            <person name="Anishchenko I.M."/>
            <person name="Voigt K."/>
            <person name="de Hoog G.S."/>
            <person name="Smith M.E."/>
            <person name="Heitman J."/>
            <person name="Vilgalys R."/>
            <person name="Stajich J.E."/>
        </authorList>
    </citation>
    <scope>NUCLEOTIDE SEQUENCE [LARGE SCALE GENOMIC DNA]</scope>
    <source>
        <strain evidence="1 2">LSU 92-RS-03</strain>
    </source>
</reference>
<dbReference type="Proteomes" id="UP000253551">
    <property type="component" value="Unassembled WGS sequence"/>
</dbReference>
<dbReference type="OrthoDB" id="2239689at2759"/>
<dbReference type="EMBL" id="PJQM01000664">
    <property type="protein sequence ID" value="RCI04499.1"/>
    <property type="molecule type" value="Genomic_DNA"/>
</dbReference>
<dbReference type="InterPro" id="IPR032675">
    <property type="entry name" value="LRR_dom_sf"/>
</dbReference>
<name>A0A367KQN3_RHIST</name>
<evidence type="ECO:0000313" key="1">
    <source>
        <dbReference type="EMBL" id="RCI04499.1"/>
    </source>
</evidence>
<evidence type="ECO:0008006" key="3">
    <source>
        <dbReference type="Google" id="ProtNLM"/>
    </source>
</evidence>
<gene>
    <name evidence="1" type="ORF">CU098_012773</name>
</gene>
<proteinExistence type="predicted"/>
<accession>A0A367KQN3</accession>
<dbReference type="Gene3D" id="3.80.10.10">
    <property type="entry name" value="Ribonuclease Inhibitor"/>
    <property type="match status" value="1"/>
</dbReference>
<dbReference type="AlphaFoldDB" id="A0A367KQN3"/>
<sequence>MSPINHLPLEIIDYIIKFASADIRRTKSRTQLTLVCRNWMQPAQRELYSMICIKNRNHVHQFIRTITTLNSFLGGYVKTLEINNVFDTDFSSIENQGLFSQLVKHCPNLEELKLSYTCRLLWTRLLYELLEGNWKYLNVIPYPRENNELHSYCFTAMALQNRIRKLYVGDCTPVSNHQMLNSPFDMIISRLKQFECLQFLDIWLYNIRSLFEYNTIIDSCSELEELCIHHFRKETVPKSTLCSQLDHTSIIPNLRVLRLYVVGIELSQDTLVYLMHKFPNLTLLFFESAYIPANSLFSSRVLEKFKRYTNRIDNLFINGFHEDDMAKLLMTTPLNE</sequence>